<feature type="compositionally biased region" description="Basic and acidic residues" evidence="13">
    <location>
        <begin position="1"/>
        <end position="10"/>
    </location>
</feature>
<dbReference type="GO" id="GO:0008270">
    <property type="term" value="F:zinc ion binding"/>
    <property type="evidence" value="ECO:0007669"/>
    <property type="project" value="UniProtKB-KW"/>
</dbReference>
<evidence type="ECO:0000256" key="3">
    <source>
        <dbReference type="ARBA" id="ARBA00022679"/>
    </source>
</evidence>
<dbReference type="EC" id="2.1.1.225" evidence="12"/>
<comment type="function">
    <text evidence="12">tRNA methylase which 2'-O-methylates cytidine(4) in tRNA(Pro) and tRNA(Gly)(GCC), and adenosine(4) in tRNA(His).</text>
</comment>
<dbReference type="InterPro" id="IPR007871">
    <property type="entry name" value="Methyltransferase_TRM13"/>
</dbReference>
<feature type="region of interest" description="Disordered" evidence="13">
    <location>
        <begin position="1"/>
        <end position="25"/>
    </location>
</feature>
<evidence type="ECO:0000256" key="8">
    <source>
        <dbReference type="ARBA" id="ARBA00022833"/>
    </source>
</evidence>
<accession>A0A7S1ZCT1</accession>
<feature type="compositionally biased region" description="Polar residues" evidence="13">
    <location>
        <begin position="591"/>
        <end position="601"/>
    </location>
</feature>
<evidence type="ECO:0000256" key="13">
    <source>
        <dbReference type="SAM" id="MobiDB-lite"/>
    </source>
</evidence>
<evidence type="ECO:0000256" key="6">
    <source>
        <dbReference type="ARBA" id="ARBA00022723"/>
    </source>
</evidence>
<evidence type="ECO:0000256" key="4">
    <source>
        <dbReference type="ARBA" id="ARBA00022691"/>
    </source>
</evidence>
<evidence type="ECO:0000259" key="14">
    <source>
        <dbReference type="PROSITE" id="PS51800"/>
    </source>
</evidence>
<keyword evidence="5 12" id="KW-0819">tRNA processing</keyword>
<reference evidence="15" key="1">
    <citation type="submission" date="2021-01" db="EMBL/GenBank/DDBJ databases">
        <authorList>
            <person name="Corre E."/>
            <person name="Pelletier E."/>
            <person name="Niang G."/>
            <person name="Scheremetjew M."/>
            <person name="Finn R."/>
            <person name="Kale V."/>
            <person name="Holt S."/>
            <person name="Cochrane G."/>
            <person name="Meng A."/>
            <person name="Brown T."/>
            <person name="Cohen L."/>
        </authorList>
    </citation>
    <scope>NUCLEOTIDE SEQUENCE</scope>
    <source>
        <strain evidence="15">Pop2</strain>
    </source>
</reference>
<comment type="similarity">
    <text evidence="1 12">Belongs to the methyltransferase TRM13 family.</text>
</comment>
<feature type="compositionally biased region" description="Low complexity" evidence="13">
    <location>
        <begin position="441"/>
        <end position="451"/>
    </location>
</feature>
<dbReference type="PANTHER" id="PTHR12998:SF0">
    <property type="entry name" value="TRNA:M(4)X MODIFICATION ENZYME TRM13 HOMOLOG"/>
    <property type="match status" value="1"/>
</dbReference>
<keyword evidence="8 12" id="KW-0862">Zinc</keyword>
<evidence type="ECO:0000256" key="2">
    <source>
        <dbReference type="ARBA" id="ARBA00022603"/>
    </source>
</evidence>
<gene>
    <name evidence="15" type="ORF">DBRI1063_LOCUS13509</name>
</gene>
<comment type="catalytic activity">
    <reaction evidence="10 12">
        <text>cytidine(4) in tRNA(Gly)(GCC) + S-adenosyl-L-methionine = 2'-O-methylcytidine(4) in tRNA(Gly)(GCC) + S-adenosyl-L-homocysteine + H(+)</text>
        <dbReference type="Rhea" id="RHEA:43192"/>
        <dbReference type="Rhea" id="RHEA-COMP:10399"/>
        <dbReference type="Rhea" id="RHEA-COMP:10400"/>
        <dbReference type="ChEBI" id="CHEBI:15378"/>
        <dbReference type="ChEBI" id="CHEBI:57856"/>
        <dbReference type="ChEBI" id="CHEBI:59789"/>
        <dbReference type="ChEBI" id="CHEBI:74495"/>
        <dbReference type="ChEBI" id="CHEBI:82748"/>
        <dbReference type="EC" id="2.1.1.225"/>
    </reaction>
</comment>
<keyword evidence="4 12" id="KW-0949">S-adenosyl-L-methionine</keyword>
<evidence type="ECO:0000256" key="11">
    <source>
        <dbReference type="ARBA" id="ARBA00049393"/>
    </source>
</evidence>
<proteinExistence type="inferred from homology"/>
<dbReference type="Pfam" id="PF05206">
    <property type="entry name" value="TRM13"/>
    <property type="match status" value="1"/>
</dbReference>
<dbReference type="GO" id="GO:0106050">
    <property type="term" value="F:tRNA 2'-O-methyltransferase activity"/>
    <property type="evidence" value="ECO:0007669"/>
    <property type="project" value="UniProtKB-UniRule"/>
</dbReference>
<feature type="compositionally biased region" description="Polar residues" evidence="13">
    <location>
        <begin position="572"/>
        <end position="582"/>
    </location>
</feature>
<dbReference type="InterPro" id="IPR022776">
    <property type="entry name" value="TRM13/UPF0224_CHHC_Znf_dom"/>
</dbReference>
<comment type="catalytic activity">
    <reaction evidence="9 12">
        <text>cytidine(4) in tRNA(Pro) + S-adenosyl-L-methionine = 2'-O-methylcytidine(4) in tRNA(Pro) + S-adenosyl-L-homocysteine + H(+)</text>
        <dbReference type="Rhea" id="RHEA:32767"/>
        <dbReference type="Rhea" id="RHEA-COMP:10397"/>
        <dbReference type="Rhea" id="RHEA-COMP:10398"/>
        <dbReference type="ChEBI" id="CHEBI:15378"/>
        <dbReference type="ChEBI" id="CHEBI:57856"/>
        <dbReference type="ChEBI" id="CHEBI:59789"/>
        <dbReference type="ChEBI" id="CHEBI:74495"/>
        <dbReference type="ChEBI" id="CHEBI:82748"/>
        <dbReference type="EC" id="2.1.1.225"/>
    </reaction>
</comment>
<organism evidence="15">
    <name type="scientific">Ditylum brightwellii</name>
    <dbReference type="NCBI Taxonomy" id="49249"/>
    <lineage>
        <taxon>Eukaryota</taxon>
        <taxon>Sar</taxon>
        <taxon>Stramenopiles</taxon>
        <taxon>Ochrophyta</taxon>
        <taxon>Bacillariophyta</taxon>
        <taxon>Mediophyceae</taxon>
        <taxon>Lithodesmiophycidae</taxon>
        <taxon>Lithodesmiales</taxon>
        <taxon>Lithodesmiaceae</taxon>
        <taxon>Ditylum</taxon>
    </lineage>
</organism>
<keyword evidence="7 12" id="KW-0863">Zinc-finger</keyword>
<keyword evidence="2 12" id="KW-0489">Methyltransferase</keyword>
<sequence length="721" mass="81356">MTSKKEKKESTIAAADTPPELPDGWDRCQAYNENKRRFCRQNICPRIPPPSSSTTPDDSSIAKMKPIYCGNHWYLYSTTNNNNNNNSQDKKSSIQKEMMANGRKGKRIPCPLDPSHYVYKSSLEKHLKICPSVKLSQDQKAQVYYRENINMGGYGETAEVCIECSSTVIVGENEKEEEKEKRVKRAHRLAWRILALYYTLFGNEDDDCDERLSSTATATTSNPSSLSISKSFLQSWNYEQLYHSIPTRDLSSAADAKEEENKTISTNTNKSLDPTMLNNYKIKIGGKKHWTQIQSILSHILRITNYHDERNTSSSNVEKIEVDTVLEMGAGRGMLGLIVAGVLHAKRKEKQQQENIKFMMVERAGSRAKADTVLRQAQKKKRLKIGEKTKEDEETAFETASTTSLNVDFEGIELTRIKCDLSHVHLPSAFPTSTALSMTTTTTATEATSRSSFHDDINNDIKSSSSSDRSPSSIIVIAKHLCGAGTDLALKSLQPLLTTATSSSTTASNFPKIQSIVMSTCCHGICSYQHYVGRDYLKHGLTNVNLRQDDEEDEEAFRFGKEEFDWMKRWSSGSSMNCSTSFSKKEEDTKTSPSTAANRNSNFKDIEENREEDDEEHVSNTTENDQDPYSVKSVIKSLHLKCGSKGLGRACQRLIDHGRTCYMEHVLFGNDDINDRKEEREGTGLMRKKSQKRNMKIEMLYYVNEEVTPQNALLLAYPIID</sequence>
<name>A0A7S1ZCT1_9STRA</name>
<keyword evidence="3 12" id="KW-0808">Transferase</keyword>
<feature type="domain" description="CHHC U11-48K-type" evidence="14">
    <location>
        <begin position="107"/>
        <end position="134"/>
    </location>
</feature>
<protein>
    <recommendedName>
        <fullName evidence="12">tRNA:m(4)X modification enzyme TRM13</fullName>
        <ecNumber evidence="12">2.1.1.225</ecNumber>
    </recommendedName>
</protein>
<evidence type="ECO:0000256" key="12">
    <source>
        <dbReference type="RuleBase" id="RU367103"/>
    </source>
</evidence>
<dbReference type="AlphaFoldDB" id="A0A7S1ZCT1"/>
<dbReference type="PROSITE" id="PS51800">
    <property type="entry name" value="ZF_CHHC_U11_48K"/>
    <property type="match status" value="1"/>
</dbReference>
<feature type="region of interest" description="Disordered" evidence="13">
    <location>
        <begin position="572"/>
        <end position="630"/>
    </location>
</feature>
<evidence type="ECO:0000256" key="7">
    <source>
        <dbReference type="ARBA" id="ARBA00022771"/>
    </source>
</evidence>
<evidence type="ECO:0000256" key="1">
    <source>
        <dbReference type="ARBA" id="ARBA00005265"/>
    </source>
</evidence>
<evidence type="ECO:0000256" key="9">
    <source>
        <dbReference type="ARBA" id="ARBA00048165"/>
    </source>
</evidence>
<comment type="catalytic activity">
    <reaction evidence="11 12">
        <text>adenosine(4) in tRNA(His) + S-adenosyl-L-methionine = 2'-O-methyladenosine(4) in tRNA(His) + S-adenosyl-L-homocysteine + H(+)</text>
        <dbReference type="Rhea" id="RHEA:43196"/>
        <dbReference type="Rhea" id="RHEA-COMP:10401"/>
        <dbReference type="Rhea" id="RHEA-COMP:10402"/>
        <dbReference type="ChEBI" id="CHEBI:15378"/>
        <dbReference type="ChEBI" id="CHEBI:57856"/>
        <dbReference type="ChEBI" id="CHEBI:59789"/>
        <dbReference type="ChEBI" id="CHEBI:74411"/>
        <dbReference type="ChEBI" id="CHEBI:74477"/>
        <dbReference type="EC" id="2.1.1.225"/>
    </reaction>
</comment>
<evidence type="ECO:0000313" key="15">
    <source>
        <dbReference type="EMBL" id="CAD9334878.1"/>
    </source>
</evidence>
<dbReference type="InterPro" id="IPR039044">
    <property type="entry name" value="Trm13"/>
</dbReference>
<feature type="region of interest" description="Disordered" evidence="13">
    <location>
        <begin position="441"/>
        <end position="469"/>
    </location>
</feature>
<evidence type="ECO:0000256" key="10">
    <source>
        <dbReference type="ARBA" id="ARBA00048635"/>
    </source>
</evidence>
<dbReference type="EMBL" id="HBGN01021169">
    <property type="protein sequence ID" value="CAD9334878.1"/>
    <property type="molecule type" value="Transcribed_RNA"/>
</dbReference>
<dbReference type="GO" id="GO:0030488">
    <property type="term" value="P:tRNA methylation"/>
    <property type="evidence" value="ECO:0007669"/>
    <property type="project" value="InterPro"/>
</dbReference>
<dbReference type="Pfam" id="PF05253">
    <property type="entry name" value="zf-U11-48K"/>
    <property type="match status" value="1"/>
</dbReference>
<dbReference type="PANTHER" id="PTHR12998">
    <property type="entry name" value="TRNA:M(4)X MODIFICATION ENZYME TRM13 HOMOLOG"/>
    <property type="match status" value="1"/>
</dbReference>
<keyword evidence="6 12" id="KW-0479">Metal-binding</keyword>
<feature type="compositionally biased region" description="Low complexity" evidence="13">
    <location>
        <begin position="460"/>
        <end position="469"/>
    </location>
</feature>
<evidence type="ECO:0000256" key="5">
    <source>
        <dbReference type="ARBA" id="ARBA00022694"/>
    </source>
</evidence>